<name>M2XTJ3_GALSU</name>
<evidence type="ECO:0000259" key="6">
    <source>
        <dbReference type="PROSITE" id="PS51686"/>
    </source>
</evidence>
<dbReference type="RefSeq" id="XP_005703264.1">
    <property type="nucleotide sequence ID" value="XM_005703207.1"/>
</dbReference>
<evidence type="ECO:0000313" key="8">
    <source>
        <dbReference type="Proteomes" id="UP000030680"/>
    </source>
</evidence>
<comment type="similarity">
    <text evidence="5">Belongs to the class I-like SAM-binding methyltransferase superfamily. RsmB/NOP family.</text>
</comment>
<dbReference type="Gene3D" id="3.30.70.1170">
    <property type="entry name" value="Sun protein, domain 3"/>
    <property type="match status" value="1"/>
</dbReference>
<gene>
    <name evidence="7" type="ORF">Gasu_56410</name>
</gene>
<dbReference type="eggNOG" id="KOG2360">
    <property type="taxonomic scope" value="Eukaryota"/>
</dbReference>
<feature type="binding site" evidence="5">
    <location>
        <position position="327"/>
    </location>
    <ligand>
        <name>S-adenosyl-L-methionine</name>
        <dbReference type="ChEBI" id="CHEBI:59789"/>
    </ligand>
</feature>
<dbReference type="GO" id="GO:0008173">
    <property type="term" value="F:RNA methyltransferase activity"/>
    <property type="evidence" value="ECO:0007669"/>
    <property type="project" value="InterPro"/>
</dbReference>
<reference evidence="8" key="1">
    <citation type="journal article" date="2013" name="Science">
        <title>Gene transfer from bacteria and archaea facilitated evolution of an extremophilic eukaryote.</title>
        <authorList>
            <person name="Schonknecht G."/>
            <person name="Chen W.H."/>
            <person name="Ternes C.M."/>
            <person name="Barbier G.G."/>
            <person name="Shrestha R.P."/>
            <person name="Stanke M."/>
            <person name="Brautigam A."/>
            <person name="Baker B.J."/>
            <person name="Banfield J.F."/>
            <person name="Garavito R.M."/>
            <person name="Carr K."/>
            <person name="Wilkerson C."/>
            <person name="Rensing S.A."/>
            <person name="Gagneul D."/>
            <person name="Dickenson N.E."/>
            <person name="Oesterhelt C."/>
            <person name="Lercher M.J."/>
            <person name="Weber A.P."/>
        </authorList>
    </citation>
    <scope>NUCLEOTIDE SEQUENCE [LARGE SCALE GENOMIC DNA]</scope>
    <source>
        <strain evidence="8">074W</strain>
    </source>
</reference>
<feature type="binding site" evidence="5">
    <location>
        <position position="284"/>
    </location>
    <ligand>
        <name>S-adenosyl-L-methionine</name>
        <dbReference type="ChEBI" id="CHEBI:59789"/>
    </ligand>
</feature>
<dbReference type="EMBL" id="KB454543">
    <property type="protein sequence ID" value="EME26744.1"/>
    <property type="molecule type" value="Genomic_DNA"/>
</dbReference>
<dbReference type="AlphaFoldDB" id="M2XTJ3"/>
<dbReference type="Gene3D" id="3.40.50.150">
    <property type="entry name" value="Vaccinia Virus protein VP39"/>
    <property type="match status" value="1"/>
</dbReference>
<keyword evidence="2 5" id="KW-0808">Transferase</keyword>
<dbReference type="CDD" id="cd02440">
    <property type="entry name" value="AdoMet_MTases"/>
    <property type="match status" value="1"/>
</dbReference>
<dbReference type="STRING" id="130081.M2XTJ3"/>
<dbReference type="InterPro" id="IPR049560">
    <property type="entry name" value="MeTrfase_RsmB-F_NOP2_cat"/>
</dbReference>
<dbReference type="OrthoDB" id="5907at2759"/>
<dbReference type="PANTHER" id="PTHR22807:SF4">
    <property type="entry name" value="28S RRNA (CYTOSINE-C(5))-METHYLTRANSFERASE"/>
    <property type="match status" value="1"/>
</dbReference>
<dbReference type="Gramene" id="EME26744">
    <property type="protein sequence ID" value="EME26744"/>
    <property type="gene ID" value="Gasu_56410"/>
</dbReference>
<dbReference type="InterPro" id="IPR023267">
    <property type="entry name" value="RCMT"/>
</dbReference>
<protein>
    <submittedName>
        <fullName evidence="7">tRNA/rRNA cytosine-C5-methylase NOL1-like protein</fullName>
    </submittedName>
</protein>
<dbReference type="Pfam" id="PF01189">
    <property type="entry name" value="Methyltr_RsmB-F"/>
    <property type="match status" value="1"/>
</dbReference>
<dbReference type="GO" id="GO:0005730">
    <property type="term" value="C:nucleolus"/>
    <property type="evidence" value="ECO:0007669"/>
    <property type="project" value="TreeGrafter"/>
</dbReference>
<feature type="active site" description="Nucleophile" evidence="5">
    <location>
        <position position="383"/>
    </location>
</feature>
<dbReference type="GO" id="GO:0003723">
    <property type="term" value="F:RNA binding"/>
    <property type="evidence" value="ECO:0007669"/>
    <property type="project" value="UniProtKB-UniRule"/>
</dbReference>
<evidence type="ECO:0000256" key="2">
    <source>
        <dbReference type="ARBA" id="ARBA00022679"/>
    </source>
</evidence>
<dbReference type="PROSITE" id="PS51686">
    <property type="entry name" value="SAM_MT_RSMB_NOP"/>
    <property type="match status" value="1"/>
</dbReference>
<dbReference type="InterPro" id="IPR001678">
    <property type="entry name" value="MeTrfase_RsmB-F_NOP2_dom"/>
</dbReference>
<evidence type="ECO:0000256" key="1">
    <source>
        <dbReference type="ARBA" id="ARBA00022603"/>
    </source>
</evidence>
<dbReference type="GeneID" id="17085729"/>
<keyword evidence="3 5" id="KW-0949">S-adenosyl-L-methionine</keyword>
<dbReference type="GO" id="GO:0070475">
    <property type="term" value="P:rRNA base methylation"/>
    <property type="evidence" value="ECO:0007669"/>
    <property type="project" value="TreeGrafter"/>
</dbReference>
<evidence type="ECO:0000256" key="4">
    <source>
        <dbReference type="ARBA" id="ARBA00022884"/>
    </source>
</evidence>
<keyword evidence="4 5" id="KW-0694">RNA-binding</keyword>
<dbReference type="Proteomes" id="UP000030680">
    <property type="component" value="Unassembled WGS sequence"/>
</dbReference>
<evidence type="ECO:0000256" key="3">
    <source>
        <dbReference type="ARBA" id="ARBA00022691"/>
    </source>
</evidence>
<dbReference type="PRINTS" id="PR02008">
    <property type="entry name" value="RCMTFAMILY"/>
</dbReference>
<dbReference type="InterPro" id="IPR029063">
    <property type="entry name" value="SAM-dependent_MTases_sf"/>
</dbReference>
<keyword evidence="8" id="KW-1185">Reference proteome</keyword>
<evidence type="ECO:0000256" key="5">
    <source>
        <dbReference type="PROSITE-ProRule" id="PRU01023"/>
    </source>
</evidence>
<feature type="domain" description="SAM-dependent MTase RsmB/NOP-type" evidence="6">
    <location>
        <begin position="135"/>
        <end position="453"/>
    </location>
</feature>
<dbReference type="KEGG" id="gsl:Gasu_56410"/>
<sequence length="482" mass="55720">MLSKHLVYLAVETLEECSKRGTSCKNVLYQLRKERRLNERQWKLLYAVVMQTRKYATLLKETVELLPESLQSSLYRCFDCRQWLLWLFLYDLLLGKNEIGSTLADSVVEVCSQENVLLLRQCLETAKNSIPLTDQPAWLAENIYVYGRVNYVNSSMESVLSSLESSGYCDATRGEQVIVEKDSKRKQLPLEFYKFWLDSDVSSLLVFPCHSRIAEHHLVRLRRELVIQDKASCLVAQGFDAQLGWKVVDACASPGNKSMHLISKGIEQHGEAFYHNPIKVIAIDRDKKRFELLNRTIRNCGYESYIDTQKVDFLEWNDKECQGIILDPSCSGSGLIKRNWTDGLDEKGTRPTRLKQLSFFQKKMLRHALCDFPKCCRVTYSTCSIYKEENEMVIYEVLQQVKDLGWKLTRFLPQWPRRGSLDPLNREEAAACVRTDPKLDHTNGFFVACFERTKTPISDKKRVVIQASDSSHSAYSLKRKKT</sequence>
<dbReference type="PANTHER" id="PTHR22807">
    <property type="entry name" value="NOP2 YEAST -RELATED NOL1/NOP2/FMU SUN DOMAIN-CONTAINING"/>
    <property type="match status" value="1"/>
</dbReference>
<proteinExistence type="inferred from homology"/>
<dbReference type="SUPFAM" id="SSF53335">
    <property type="entry name" value="S-adenosyl-L-methionine-dependent methyltransferases"/>
    <property type="match status" value="1"/>
</dbReference>
<organism evidence="7 8">
    <name type="scientific">Galdieria sulphuraria</name>
    <name type="common">Red alga</name>
    <dbReference type="NCBI Taxonomy" id="130081"/>
    <lineage>
        <taxon>Eukaryota</taxon>
        <taxon>Rhodophyta</taxon>
        <taxon>Bangiophyceae</taxon>
        <taxon>Galdieriales</taxon>
        <taxon>Galdieriaceae</taxon>
        <taxon>Galdieria</taxon>
    </lineage>
</organism>
<comment type="caution">
    <text evidence="5">Lacks conserved residue(s) required for the propagation of feature annotation.</text>
</comment>
<accession>M2XTJ3</accession>
<evidence type="ECO:0000313" key="7">
    <source>
        <dbReference type="EMBL" id="EME26744.1"/>
    </source>
</evidence>
<keyword evidence="1 5" id="KW-0489">Methyltransferase</keyword>